<proteinExistence type="predicted"/>
<dbReference type="OrthoDB" id="7593909at2759"/>
<dbReference type="Proteomes" id="UP000504615">
    <property type="component" value="Unplaced"/>
</dbReference>
<dbReference type="RefSeq" id="XP_025072936.1">
    <property type="nucleotide sequence ID" value="XM_025217151.1"/>
</dbReference>
<reference evidence="2" key="1">
    <citation type="submission" date="2025-08" db="UniProtKB">
        <authorList>
            <consortium name="RefSeq"/>
        </authorList>
    </citation>
    <scope>IDENTIFICATION</scope>
</reference>
<evidence type="ECO:0000313" key="2">
    <source>
        <dbReference type="RefSeq" id="XP_025072936.1"/>
    </source>
</evidence>
<dbReference type="GeneID" id="112552240"/>
<dbReference type="AlphaFoldDB" id="A0A8N1S2M9"/>
<organism evidence="1 2">
    <name type="scientific">Pogonomyrmex barbatus</name>
    <name type="common">red harvester ant</name>
    <dbReference type="NCBI Taxonomy" id="144034"/>
    <lineage>
        <taxon>Eukaryota</taxon>
        <taxon>Metazoa</taxon>
        <taxon>Ecdysozoa</taxon>
        <taxon>Arthropoda</taxon>
        <taxon>Hexapoda</taxon>
        <taxon>Insecta</taxon>
        <taxon>Pterygota</taxon>
        <taxon>Neoptera</taxon>
        <taxon>Endopterygota</taxon>
        <taxon>Hymenoptera</taxon>
        <taxon>Apocrita</taxon>
        <taxon>Aculeata</taxon>
        <taxon>Formicoidea</taxon>
        <taxon>Formicidae</taxon>
        <taxon>Myrmicinae</taxon>
        <taxon>Pogonomyrmex</taxon>
    </lineage>
</organism>
<name>A0A8N1S2M9_9HYME</name>
<sequence>MISTFLRYPFLRLIMVSRRVRKRKCKISSNGLRQGNSHKHKFVNYSHDRLHEHPYQTRSKSLREIKIDLIESLIPSRRPSDSSVVYLGLFHKNPQIITLEDSSESFPEKVIQPEVWVNTKRET</sequence>
<accession>A0A8N1S2M9</accession>
<evidence type="ECO:0000313" key="1">
    <source>
        <dbReference type="Proteomes" id="UP000504615"/>
    </source>
</evidence>
<gene>
    <name evidence="2" type="primary">LOC112552240</name>
</gene>
<keyword evidence="1" id="KW-1185">Reference proteome</keyword>
<protein>
    <submittedName>
        <fullName evidence="2">Uncharacterized protein LOC112552240</fullName>
    </submittedName>
</protein>